<evidence type="ECO:0000313" key="1">
    <source>
        <dbReference type="EMBL" id="JAD90087.1"/>
    </source>
</evidence>
<dbReference type="EMBL" id="GBRH01207808">
    <property type="protein sequence ID" value="JAD90087.1"/>
    <property type="molecule type" value="Transcribed_RNA"/>
</dbReference>
<organism evidence="1">
    <name type="scientific">Arundo donax</name>
    <name type="common">Giant reed</name>
    <name type="synonym">Donax arundinaceus</name>
    <dbReference type="NCBI Taxonomy" id="35708"/>
    <lineage>
        <taxon>Eukaryota</taxon>
        <taxon>Viridiplantae</taxon>
        <taxon>Streptophyta</taxon>
        <taxon>Embryophyta</taxon>
        <taxon>Tracheophyta</taxon>
        <taxon>Spermatophyta</taxon>
        <taxon>Magnoliopsida</taxon>
        <taxon>Liliopsida</taxon>
        <taxon>Poales</taxon>
        <taxon>Poaceae</taxon>
        <taxon>PACMAD clade</taxon>
        <taxon>Arundinoideae</taxon>
        <taxon>Arundineae</taxon>
        <taxon>Arundo</taxon>
    </lineage>
</organism>
<sequence length="74" mass="8425">MTLQPEMTAIIVYVICNLENIPLHSCNSGLFCTSHLLDAPALRIFILHARIFCFFLTIEKICSLSLYVYVICDD</sequence>
<reference evidence="1" key="2">
    <citation type="journal article" date="2015" name="Data Brief">
        <title>Shoot transcriptome of the giant reed, Arundo donax.</title>
        <authorList>
            <person name="Barrero R.A."/>
            <person name="Guerrero F.D."/>
            <person name="Moolhuijzen P."/>
            <person name="Goolsby J.A."/>
            <person name="Tidwell J."/>
            <person name="Bellgard S.E."/>
            <person name="Bellgard M.I."/>
        </authorList>
    </citation>
    <scope>NUCLEOTIDE SEQUENCE</scope>
    <source>
        <tissue evidence="1">Shoot tissue taken approximately 20 cm above the soil surface</tissue>
    </source>
</reference>
<reference evidence="1" key="1">
    <citation type="submission" date="2014-09" db="EMBL/GenBank/DDBJ databases">
        <authorList>
            <person name="Magalhaes I.L.F."/>
            <person name="Oliveira U."/>
            <person name="Santos F.R."/>
            <person name="Vidigal T.H.D.A."/>
            <person name="Brescovit A.D."/>
            <person name="Santos A.J."/>
        </authorList>
    </citation>
    <scope>NUCLEOTIDE SEQUENCE</scope>
    <source>
        <tissue evidence="1">Shoot tissue taken approximately 20 cm above the soil surface</tissue>
    </source>
</reference>
<accession>A0A0A9E298</accession>
<proteinExistence type="predicted"/>
<name>A0A0A9E298_ARUDO</name>
<protein>
    <submittedName>
        <fullName evidence="1">Uncharacterized protein</fullName>
    </submittedName>
</protein>
<dbReference type="AlphaFoldDB" id="A0A0A9E298"/>